<dbReference type="GO" id="GO:0016787">
    <property type="term" value="F:hydrolase activity"/>
    <property type="evidence" value="ECO:0007669"/>
    <property type="project" value="InterPro"/>
</dbReference>
<dbReference type="Pfam" id="PF04909">
    <property type="entry name" value="Amidohydro_2"/>
    <property type="match status" value="1"/>
</dbReference>
<evidence type="ECO:0000259" key="2">
    <source>
        <dbReference type="Pfam" id="PF04909"/>
    </source>
</evidence>
<gene>
    <name evidence="3" type="ORF">LMG1861_02601</name>
</gene>
<dbReference type="PANTHER" id="PTHR43569">
    <property type="entry name" value="AMIDOHYDROLASE"/>
    <property type="match status" value="1"/>
</dbReference>
<dbReference type="InterPro" id="IPR006680">
    <property type="entry name" value="Amidohydro-rel"/>
</dbReference>
<dbReference type="Proteomes" id="UP000494105">
    <property type="component" value="Unassembled WGS sequence"/>
</dbReference>
<reference evidence="3 4" key="1">
    <citation type="submission" date="2020-04" db="EMBL/GenBank/DDBJ databases">
        <authorList>
            <person name="De Canck E."/>
        </authorList>
    </citation>
    <scope>NUCLEOTIDE SEQUENCE [LARGE SCALE GENOMIC DNA]</scope>
    <source>
        <strain evidence="3 4">LMG 1861</strain>
    </source>
</reference>
<dbReference type="InterPro" id="IPR032466">
    <property type="entry name" value="Metal_Hydrolase"/>
</dbReference>
<protein>
    <recommendedName>
        <fullName evidence="2">Amidohydrolase-related domain-containing protein</fullName>
    </recommendedName>
</protein>
<organism evidence="3 4">
    <name type="scientific">Achromobacter piechaudii</name>
    <dbReference type="NCBI Taxonomy" id="72556"/>
    <lineage>
        <taxon>Bacteria</taxon>
        <taxon>Pseudomonadati</taxon>
        <taxon>Pseudomonadota</taxon>
        <taxon>Betaproteobacteria</taxon>
        <taxon>Burkholderiales</taxon>
        <taxon>Alcaligenaceae</taxon>
        <taxon>Achromobacter</taxon>
    </lineage>
</organism>
<name>A0A6S7DUX4_9BURK</name>
<dbReference type="AlphaFoldDB" id="A0A6S7DUX4"/>
<dbReference type="PANTHER" id="PTHR43569:SF1">
    <property type="entry name" value="BLL3371 PROTEIN"/>
    <property type="match status" value="1"/>
</dbReference>
<proteinExistence type="inferred from homology"/>
<dbReference type="RefSeq" id="WP_217481097.1">
    <property type="nucleotide sequence ID" value="NZ_CADILD010000002.1"/>
</dbReference>
<evidence type="ECO:0000313" key="4">
    <source>
        <dbReference type="Proteomes" id="UP000494105"/>
    </source>
</evidence>
<dbReference type="SUPFAM" id="SSF51556">
    <property type="entry name" value="Metallo-dependent hydrolases"/>
    <property type="match status" value="1"/>
</dbReference>
<dbReference type="InterPro" id="IPR052350">
    <property type="entry name" value="Metallo-dep_Lactonases"/>
</dbReference>
<dbReference type="EMBL" id="CADILD010000002">
    <property type="protein sequence ID" value="CAB3867760.1"/>
    <property type="molecule type" value="Genomic_DNA"/>
</dbReference>
<evidence type="ECO:0000313" key="3">
    <source>
        <dbReference type="EMBL" id="CAB3867760.1"/>
    </source>
</evidence>
<comment type="similarity">
    <text evidence="1">Belongs to the metallo-dependent hydrolases superfamily.</text>
</comment>
<accession>A0A6S7DUX4</accession>
<sequence length="363" mass="39244">MDARNALMRAGPNKNIDFQRSAGGTMQDDYCDTDSQVVDPGLLIVDSHHHLWSGPHGRYLLDEFAADLNSGHQVQATVYVECGAMYRTQGPTTHRTVGEAEFAAGMAAMSESGLWGPARACAAFVGAVDLTMGSELDSVLDALHAASGGRLRGIRGAAAWDVDPSINTGIRPYAPQGLLRDARFRTGVARLAERGMTYDAWQYHPQLPDLCDLADAFPDLPIVVNHCGGLLGVGAYAQAGQFDRWAALVADTARRPNTTMKLGGLSPRRCGFGFESRKENPTAEQIAHQWRPYIETCIEHFGPSRCMFESNFPPDNAAGTYRTVWNALKLTASGYSAVEKEALFAGTARRVYTLPTADGVSCV</sequence>
<evidence type="ECO:0000256" key="1">
    <source>
        <dbReference type="ARBA" id="ARBA00038310"/>
    </source>
</evidence>
<dbReference type="Gene3D" id="3.20.20.140">
    <property type="entry name" value="Metal-dependent hydrolases"/>
    <property type="match status" value="1"/>
</dbReference>
<feature type="domain" description="Amidohydrolase-related" evidence="2">
    <location>
        <begin position="45"/>
        <end position="353"/>
    </location>
</feature>